<dbReference type="Proteomes" id="UP001066276">
    <property type="component" value="Chromosome 6"/>
</dbReference>
<evidence type="ECO:0000313" key="2">
    <source>
        <dbReference type="Proteomes" id="UP001066276"/>
    </source>
</evidence>
<evidence type="ECO:0000313" key="1">
    <source>
        <dbReference type="EMBL" id="KAJ1145818.1"/>
    </source>
</evidence>
<dbReference type="AlphaFoldDB" id="A0AAV7R501"/>
<name>A0AAV7R501_PLEWA</name>
<keyword evidence="2" id="KW-1185">Reference proteome</keyword>
<reference evidence="1" key="1">
    <citation type="journal article" date="2022" name="bioRxiv">
        <title>Sequencing and chromosome-scale assembly of the giantPleurodeles waltlgenome.</title>
        <authorList>
            <person name="Brown T."/>
            <person name="Elewa A."/>
            <person name="Iarovenko S."/>
            <person name="Subramanian E."/>
            <person name="Araus A.J."/>
            <person name="Petzold A."/>
            <person name="Susuki M."/>
            <person name="Suzuki K.-i.T."/>
            <person name="Hayashi T."/>
            <person name="Toyoda A."/>
            <person name="Oliveira C."/>
            <person name="Osipova E."/>
            <person name="Leigh N.D."/>
            <person name="Simon A."/>
            <person name="Yun M.H."/>
        </authorList>
    </citation>
    <scope>NUCLEOTIDE SEQUENCE</scope>
    <source>
        <strain evidence="1">20211129_DDA</strain>
        <tissue evidence="1">Liver</tissue>
    </source>
</reference>
<dbReference type="EMBL" id="JANPWB010000010">
    <property type="protein sequence ID" value="KAJ1145818.1"/>
    <property type="molecule type" value="Genomic_DNA"/>
</dbReference>
<sequence length="116" mass="12604">MWSLARAVSESQNCWGAGGAIVHTGGTLQLVSRGFPCVGCGTFKRDDVIMFINRHFGKAMEKGDLSATEAGSVLYETNEILARADDKSNFLQVGSTLDDTNCDEFVFDAYVVTIRT</sequence>
<proteinExistence type="predicted"/>
<organism evidence="1 2">
    <name type="scientific">Pleurodeles waltl</name>
    <name type="common">Iberian ribbed newt</name>
    <dbReference type="NCBI Taxonomy" id="8319"/>
    <lineage>
        <taxon>Eukaryota</taxon>
        <taxon>Metazoa</taxon>
        <taxon>Chordata</taxon>
        <taxon>Craniata</taxon>
        <taxon>Vertebrata</taxon>
        <taxon>Euteleostomi</taxon>
        <taxon>Amphibia</taxon>
        <taxon>Batrachia</taxon>
        <taxon>Caudata</taxon>
        <taxon>Salamandroidea</taxon>
        <taxon>Salamandridae</taxon>
        <taxon>Pleurodelinae</taxon>
        <taxon>Pleurodeles</taxon>
    </lineage>
</organism>
<accession>A0AAV7R501</accession>
<comment type="caution">
    <text evidence="1">The sequence shown here is derived from an EMBL/GenBank/DDBJ whole genome shotgun (WGS) entry which is preliminary data.</text>
</comment>
<protein>
    <submittedName>
        <fullName evidence="1">Uncharacterized protein</fullName>
    </submittedName>
</protein>
<gene>
    <name evidence="1" type="ORF">NDU88_012102</name>
</gene>